<dbReference type="Gene3D" id="3.40.50.410">
    <property type="entry name" value="von Willebrand factor, type A domain"/>
    <property type="match status" value="1"/>
</dbReference>
<accession>A0ABD3W0H6</accession>
<dbReference type="InterPro" id="IPR036465">
    <property type="entry name" value="vWFA_dom_sf"/>
</dbReference>
<protein>
    <recommendedName>
        <fullName evidence="2">VWFA domain-containing protein</fullName>
    </recommendedName>
</protein>
<feature type="compositionally biased region" description="Polar residues" evidence="1">
    <location>
        <begin position="899"/>
        <end position="915"/>
    </location>
</feature>
<gene>
    <name evidence="3" type="ORF">ACJMK2_044568</name>
</gene>
<evidence type="ECO:0000313" key="3">
    <source>
        <dbReference type="EMBL" id="KAL3867359.1"/>
    </source>
</evidence>
<name>A0ABD3W0H6_SINWO</name>
<comment type="caution">
    <text evidence="3">The sequence shown here is derived from an EMBL/GenBank/DDBJ whole genome shotgun (WGS) entry which is preliminary data.</text>
</comment>
<dbReference type="SUPFAM" id="SSF159034">
    <property type="entry name" value="Mib/herc2 domain-like"/>
    <property type="match status" value="1"/>
</dbReference>
<dbReference type="SMART" id="SM00327">
    <property type="entry name" value="VWA"/>
    <property type="match status" value="1"/>
</dbReference>
<dbReference type="SUPFAM" id="SSF53300">
    <property type="entry name" value="vWA-like"/>
    <property type="match status" value="1"/>
</dbReference>
<dbReference type="PROSITE" id="PS50234">
    <property type="entry name" value="VWFA"/>
    <property type="match status" value="1"/>
</dbReference>
<feature type="compositionally biased region" description="Polar residues" evidence="1">
    <location>
        <begin position="321"/>
        <end position="337"/>
    </location>
</feature>
<dbReference type="Proteomes" id="UP001634394">
    <property type="component" value="Unassembled WGS sequence"/>
</dbReference>
<feature type="domain" description="VWFA" evidence="2">
    <location>
        <begin position="376"/>
        <end position="574"/>
    </location>
</feature>
<dbReference type="InterPro" id="IPR002035">
    <property type="entry name" value="VWF_A"/>
</dbReference>
<reference evidence="3 4" key="1">
    <citation type="submission" date="2024-11" db="EMBL/GenBank/DDBJ databases">
        <title>Chromosome-level genome assembly of the freshwater bivalve Anodonta woodiana.</title>
        <authorList>
            <person name="Chen X."/>
        </authorList>
    </citation>
    <scope>NUCLEOTIDE SEQUENCE [LARGE SCALE GENOMIC DNA]</scope>
    <source>
        <strain evidence="3">MN2024</strain>
        <tissue evidence="3">Gills</tissue>
    </source>
</reference>
<feature type="region of interest" description="Disordered" evidence="1">
    <location>
        <begin position="624"/>
        <end position="662"/>
    </location>
</feature>
<dbReference type="AlphaFoldDB" id="A0ABD3W0H6"/>
<dbReference type="CDD" id="cd00198">
    <property type="entry name" value="vWFA"/>
    <property type="match status" value="1"/>
</dbReference>
<proteinExistence type="predicted"/>
<feature type="compositionally biased region" description="Polar residues" evidence="1">
    <location>
        <begin position="832"/>
        <end position="844"/>
    </location>
</feature>
<dbReference type="Gene3D" id="2.30.30.40">
    <property type="entry name" value="SH3 Domains"/>
    <property type="match status" value="1"/>
</dbReference>
<feature type="compositionally biased region" description="Basic and acidic residues" evidence="1">
    <location>
        <begin position="916"/>
        <end position="927"/>
    </location>
</feature>
<evidence type="ECO:0000313" key="4">
    <source>
        <dbReference type="Proteomes" id="UP001634394"/>
    </source>
</evidence>
<feature type="compositionally biased region" description="Polar residues" evidence="1">
    <location>
        <begin position="929"/>
        <end position="940"/>
    </location>
</feature>
<dbReference type="InterPro" id="IPR037252">
    <property type="entry name" value="Mib_Herc2_sf"/>
</dbReference>
<feature type="region of interest" description="Disordered" evidence="1">
    <location>
        <begin position="317"/>
        <end position="338"/>
    </location>
</feature>
<dbReference type="Pfam" id="PF13519">
    <property type="entry name" value="VWA_2"/>
    <property type="match status" value="1"/>
</dbReference>
<feature type="region of interest" description="Disordered" evidence="1">
    <location>
        <begin position="892"/>
        <end position="955"/>
    </location>
</feature>
<organism evidence="3 4">
    <name type="scientific">Sinanodonta woodiana</name>
    <name type="common">Chinese pond mussel</name>
    <name type="synonym">Anodonta woodiana</name>
    <dbReference type="NCBI Taxonomy" id="1069815"/>
    <lineage>
        <taxon>Eukaryota</taxon>
        <taxon>Metazoa</taxon>
        <taxon>Spiralia</taxon>
        <taxon>Lophotrochozoa</taxon>
        <taxon>Mollusca</taxon>
        <taxon>Bivalvia</taxon>
        <taxon>Autobranchia</taxon>
        <taxon>Heteroconchia</taxon>
        <taxon>Palaeoheterodonta</taxon>
        <taxon>Unionida</taxon>
        <taxon>Unionoidea</taxon>
        <taxon>Unionidae</taxon>
        <taxon>Unioninae</taxon>
        <taxon>Sinanodonta</taxon>
    </lineage>
</organism>
<sequence length="955" mass="108323">MCSHLNHIIIVRARTRYKESIRKGERFSLDGDNDYDVKIPILINSLNKLVNRMDTINHRLEAENIVLCDHACNHEREGDKSHSTSCSDIVEYADDKNSGTMKSTNYGKLVTQEEVVDDVVMHSRMQITPQDGKYERMLSAPYSLPQIENKSVNVSEQKSHTTTNIGILSKETISKGTNHLHDIPKRLDIKQVRNKTDEESKAISSAAVIHTDSSGLKSIQTDPTKDNRRKYIKERVQFITGNNKVVKQHQQTNKNMNLNHGFGLKKEGDLLEKHSKSADIQKKEIQTSQKIHPTKGHKDAEGSIVKTKIDVDQDSVKQDNRNISGPTVSVTNRTPQIPNEPIMPLAHLPEEYWSSLLQETHEKAQKIKATRPIGLNTIICLDTSMSVAEYWGDILEFLRNLIHEIDLIQPMEGGLLEHIAVVTFGHETCVLQHFSTDYQEVLTKIHLINPDGSTPMHWVLLLCEAILSNNRVPILRDFILDARLLIITDGRPTQRFVTGGQDVPFRPDEEEMEKEEIARQLILLYSLFPLLRVYPVTVGNNCDMEFLSALADLSGGKVMTLSDWPVMAHFGKKLELTSKYFGLASLPGNVLANVLTEKSGLPQEEIEFITCAIKDQIKVQNEEGYTSDEEKTKGSYQFPPVGSRVRRGPDWNRKDEDNDSPGTLYGYAKGEAFAGWVMVQWDNPKKYGRWRFRYRYGAENAHDIEVQANEGPKKMDSLKMIRTGCEVIRRKYTNTTDNEVDDVDAGSIGMVYDTLNIGRVIEVKVRWHNGIKRKYRNSAMELELSPRSCRNPFGWPYAPLPPFHNPHIPARQPSLDVSRQDLPRQDTLPPSWGQSMSGQIQHSSAGAIGEKWDSQSSSRDAMEEITALTKENVKHPRMPSVDDMNSRNVFLSKKKESMNKQTFGKTKNSSSNTILESREEVKSDKHKVTQQAELCGNQKQQRPKKSNKNNDACIN</sequence>
<feature type="compositionally biased region" description="Basic and acidic residues" evidence="1">
    <location>
        <begin position="647"/>
        <end position="656"/>
    </location>
</feature>
<evidence type="ECO:0000259" key="2">
    <source>
        <dbReference type="PROSITE" id="PS50234"/>
    </source>
</evidence>
<evidence type="ECO:0000256" key="1">
    <source>
        <dbReference type="SAM" id="MobiDB-lite"/>
    </source>
</evidence>
<dbReference type="EMBL" id="JBJQND010000009">
    <property type="protein sequence ID" value="KAL3867359.1"/>
    <property type="molecule type" value="Genomic_DNA"/>
</dbReference>
<keyword evidence="4" id="KW-1185">Reference proteome</keyword>
<feature type="region of interest" description="Disordered" evidence="1">
    <location>
        <begin position="806"/>
        <end position="862"/>
    </location>
</feature>